<name>A0A7W7Q6Q6_9PSEU</name>
<dbReference type="GO" id="GO:0008477">
    <property type="term" value="F:purine nucleosidase activity"/>
    <property type="evidence" value="ECO:0007669"/>
    <property type="project" value="TreeGrafter"/>
</dbReference>
<protein>
    <submittedName>
        <fullName evidence="4">Inosine-uridine nucleoside N-ribohydrolase</fullName>
    </submittedName>
</protein>
<dbReference type="SUPFAM" id="SSF53590">
    <property type="entry name" value="Nucleoside hydrolase"/>
    <property type="match status" value="1"/>
</dbReference>
<dbReference type="EMBL" id="JACHJQ010000004">
    <property type="protein sequence ID" value="MBB4907744.1"/>
    <property type="molecule type" value="Genomic_DNA"/>
</dbReference>
<dbReference type="PROSITE" id="PS01247">
    <property type="entry name" value="IUNH"/>
    <property type="match status" value="1"/>
</dbReference>
<keyword evidence="2" id="KW-0326">Glycosidase</keyword>
<gene>
    <name evidence="4" type="ORF">FHR82_003986</name>
</gene>
<keyword evidence="1 4" id="KW-0378">Hydrolase</keyword>
<dbReference type="GO" id="GO:0005829">
    <property type="term" value="C:cytosol"/>
    <property type="evidence" value="ECO:0007669"/>
    <property type="project" value="TreeGrafter"/>
</dbReference>
<feature type="domain" description="Inosine/uridine-preferring nucleoside hydrolase" evidence="3">
    <location>
        <begin position="4"/>
        <end position="303"/>
    </location>
</feature>
<evidence type="ECO:0000313" key="4">
    <source>
        <dbReference type="EMBL" id="MBB4907744.1"/>
    </source>
</evidence>
<dbReference type="CDD" id="cd02650">
    <property type="entry name" value="nuc_hydro_CaPnhB"/>
    <property type="match status" value="1"/>
</dbReference>
<evidence type="ECO:0000313" key="5">
    <source>
        <dbReference type="Proteomes" id="UP000520767"/>
    </source>
</evidence>
<evidence type="ECO:0000256" key="2">
    <source>
        <dbReference type="ARBA" id="ARBA00023295"/>
    </source>
</evidence>
<dbReference type="InterPro" id="IPR023186">
    <property type="entry name" value="IUNH"/>
</dbReference>
<dbReference type="Proteomes" id="UP000520767">
    <property type="component" value="Unassembled WGS sequence"/>
</dbReference>
<dbReference type="InterPro" id="IPR036452">
    <property type="entry name" value="Ribo_hydro-like"/>
</dbReference>
<sequence length="311" mass="32059">MTRLIIDTDPGIDDAIALFAALASPEFDVTGLTTVFGNVTVETATRNALALLDIAGRGDIPVARGAAAPLAMDYLGAIPHIHGEDGLGDGGEPATPSRSALDVSAAEFLCRAAPGATILAIGPLTNLALALRLRPDLDTEVEHVVVMGGNALGPGNATPAAEANMMNDPEAADVVFGARWPVTMVGLDVTHQVVLPGAGIDAVTAADTPTARLLGRAIPLYRAFLEKVSGLAGIYLHDPSAVAYLLDPSLFRTERWPVRVETQGISRGKTWPSIGGTDDAAPAAWQGRPSVNVCVGVDAPGVLDLLTARLS</sequence>
<comment type="caution">
    <text evidence="4">The sequence shown here is derived from an EMBL/GenBank/DDBJ whole genome shotgun (WGS) entry which is preliminary data.</text>
</comment>
<dbReference type="RefSeq" id="WP_184811898.1">
    <property type="nucleotide sequence ID" value="NZ_JACHJQ010000004.1"/>
</dbReference>
<evidence type="ECO:0000259" key="3">
    <source>
        <dbReference type="Pfam" id="PF01156"/>
    </source>
</evidence>
<dbReference type="InterPro" id="IPR015910">
    <property type="entry name" value="I/U_nuclsd_hydro_CS"/>
</dbReference>
<reference evidence="4 5" key="1">
    <citation type="submission" date="2020-08" db="EMBL/GenBank/DDBJ databases">
        <title>Genomic Encyclopedia of Type Strains, Phase III (KMG-III): the genomes of soil and plant-associated and newly described type strains.</title>
        <authorList>
            <person name="Whitman W."/>
        </authorList>
    </citation>
    <scope>NUCLEOTIDE SEQUENCE [LARGE SCALE GENOMIC DNA]</scope>
    <source>
        <strain evidence="4 5">CECT 8960</strain>
    </source>
</reference>
<proteinExistence type="predicted"/>
<dbReference type="GO" id="GO:0006152">
    <property type="term" value="P:purine nucleoside catabolic process"/>
    <property type="evidence" value="ECO:0007669"/>
    <property type="project" value="TreeGrafter"/>
</dbReference>
<organism evidence="4 5">
    <name type="scientific">Actinophytocola algeriensis</name>
    <dbReference type="NCBI Taxonomy" id="1768010"/>
    <lineage>
        <taxon>Bacteria</taxon>
        <taxon>Bacillati</taxon>
        <taxon>Actinomycetota</taxon>
        <taxon>Actinomycetes</taxon>
        <taxon>Pseudonocardiales</taxon>
        <taxon>Pseudonocardiaceae</taxon>
    </lineage>
</organism>
<dbReference type="AlphaFoldDB" id="A0A7W7Q6Q6"/>
<dbReference type="PANTHER" id="PTHR12304">
    <property type="entry name" value="INOSINE-URIDINE PREFERRING NUCLEOSIDE HYDROLASE"/>
    <property type="match status" value="1"/>
</dbReference>
<evidence type="ECO:0000256" key="1">
    <source>
        <dbReference type="ARBA" id="ARBA00022801"/>
    </source>
</evidence>
<dbReference type="InterPro" id="IPR001910">
    <property type="entry name" value="Inosine/uridine_hydrolase_dom"/>
</dbReference>
<dbReference type="Gene3D" id="3.90.245.10">
    <property type="entry name" value="Ribonucleoside hydrolase-like"/>
    <property type="match status" value="1"/>
</dbReference>
<dbReference type="Pfam" id="PF01156">
    <property type="entry name" value="IU_nuc_hydro"/>
    <property type="match status" value="1"/>
</dbReference>
<accession>A0A7W7Q6Q6</accession>
<keyword evidence="5" id="KW-1185">Reference proteome</keyword>
<dbReference type="PANTHER" id="PTHR12304:SF4">
    <property type="entry name" value="URIDINE NUCLEOSIDASE"/>
    <property type="match status" value="1"/>
</dbReference>
<dbReference type="GO" id="GO:0045437">
    <property type="term" value="F:uridine nucleosidase activity"/>
    <property type="evidence" value="ECO:0007669"/>
    <property type="project" value="UniProtKB-ARBA"/>
</dbReference>